<evidence type="ECO:0000256" key="6">
    <source>
        <dbReference type="ARBA" id="ARBA00022967"/>
    </source>
</evidence>
<keyword evidence="2" id="KW-0813">Transport</keyword>
<dbReference type="GO" id="GO:0005524">
    <property type="term" value="F:ATP binding"/>
    <property type="evidence" value="ECO:0007669"/>
    <property type="project" value="UniProtKB-KW"/>
</dbReference>
<dbReference type="Proteomes" id="UP000564885">
    <property type="component" value="Unassembled WGS sequence"/>
</dbReference>
<dbReference type="NCBIfam" id="TIGR01189">
    <property type="entry name" value="ccmA"/>
    <property type="match status" value="1"/>
</dbReference>
<dbReference type="PROSITE" id="PS00211">
    <property type="entry name" value="ABC_TRANSPORTER_1"/>
    <property type="match status" value="1"/>
</dbReference>
<dbReference type="RefSeq" id="WP_171219070.1">
    <property type="nucleotide sequence ID" value="NZ_JABEPP010000004.1"/>
</dbReference>
<evidence type="ECO:0000256" key="7">
    <source>
        <dbReference type="ARBA" id="ARBA00023136"/>
    </source>
</evidence>
<sequence>MQLAVDNLACRRAGRRVFDGLSFRLGPGEALAVTGRNGAGKSTLLGAIAGLVGRHAGEVSASGIGDRTLAESLHLVGHRDGLKGSLTAEENLAFAAALLGSQALAPADALARTGLPGAAQLPVAYLSAGQRRRVALARLLVAHRPLWLLDEPLTALDTAGQSLLAGIMAEHLAGGGLILAATHAPLPIEGAGELRLGA</sequence>
<dbReference type="PANTHER" id="PTHR43499:SF1">
    <property type="entry name" value="ABC TRANSPORTER I FAMILY MEMBER 1"/>
    <property type="match status" value="1"/>
</dbReference>
<evidence type="ECO:0000256" key="4">
    <source>
        <dbReference type="ARBA" id="ARBA00022748"/>
    </source>
</evidence>
<dbReference type="PANTHER" id="PTHR43499">
    <property type="entry name" value="ABC TRANSPORTER I FAMILY MEMBER 1"/>
    <property type="match status" value="1"/>
</dbReference>
<proteinExistence type="inferred from homology"/>
<name>A0A849I2F4_9HYPH</name>
<dbReference type="GO" id="GO:0017004">
    <property type="term" value="P:cytochrome complex assembly"/>
    <property type="evidence" value="ECO:0007669"/>
    <property type="project" value="UniProtKB-KW"/>
</dbReference>
<keyword evidence="4" id="KW-0201">Cytochrome c-type biogenesis</keyword>
<comment type="caution">
    <text evidence="9">The sequence shown here is derived from an EMBL/GenBank/DDBJ whole genome shotgun (WGS) entry which is preliminary data.</text>
</comment>
<dbReference type="Pfam" id="PF00005">
    <property type="entry name" value="ABC_tran"/>
    <property type="match status" value="1"/>
</dbReference>
<keyword evidence="10" id="KW-1185">Reference proteome</keyword>
<organism evidence="9 10">
    <name type="scientific">Enterovirga aerilata</name>
    <dbReference type="NCBI Taxonomy" id="2730920"/>
    <lineage>
        <taxon>Bacteria</taxon>
        <taxon>Pseudomonadati</taxon>
        <taxon>Pseudomonadota</taxon>
        <taxon>Alphaproteobacteria</taxon>
        <taxon>Hyphomicrobiales</taxon>
        <taxon>Methylobacteriaceae</taxon>
        <taxon>Enterovirga</taxon>
    </lineage>
</organism>
<dbReference type="GO" id="GO:0016887">
    <property type="term" value="F:ATP hydrolysis activity"/>
    <property type="evidence" value="ECO:0007669"/>
    <property type="project" value="InterPro"/>
</dbReference>
<dbReference type="InterPro" id="IPR003439">
    <property type="entry name" value="ABC_transporter-like_ATP-bd"/>
</dbReference>
<dbReference type="InterPro" id="IPR017871">
    <property type="entry name" value="ABC_transporter-like_CS"/>
</dbReference>
<keyword evidence="7" id="KW-0472">Membrane</keyword>
<evidence type="ECO:0000256" key="3">
    <source>
        <dbReference type="ARBA" id="ARBA00022741"/>
    </source>
</evidence>
<evidence type="ECO:0000259" key="8">
    <source>
        <dbReference type="PROSITE" id="PS50893"/>
    </source>
</evidence>
<dbReference type="InterPro" id="IPR005895">
    <property type="entry name" value="ABC_transptr_haem_export_CcmA"/>
</dbReference>
<dbReference type="InterPro" id="IPR027417">
    <property type="entry name" value="P-loop_NTPase"/>
</dbReference>
<keyword evidence="3" id="KW-0547">Nucleotide-binding</keyword>
<evidence type="ECO:0000256" key="2">
    <source>
        <dbReference type="ARBA" id="ARBA00022448"/>
    </source>
</evidence>
<evidence type="ECO:0000256" key="1">
    <source>
        <dbReference type="ARBA" id="ARBA00005417"/>
    </source>
</evidence>
<reference evidence="9 10" key="1">
    <citation type="submission" date="2020-04" db="EMBL/GenBank/DDBJ databases">
        <title>Enterovirga sp. isolate from soil.</title>
        <authorList>
            <person name="Chea S."/>
            <person name="Kim D.-U."/>
        </authorList>
    </citation>
    <scope>NUCLEOTIDE SEQUENCE [LARGE SCALE GENOMIC DNA]</scope>
    <source>
        <strain evidence="9 10">DB1703</strain>
    </source>
</reference>
<feature type="domain" description="ABC transporter" evidence="8">
    <location>
        <begin position="3"/>
        <end position="194"/>
    </location>
</feature>
<dbReference type="EMBL" id="JABEPP010000004">
    <property type="protein sequence ID" value="NNM73562.1"/>
    <property type="molecule type" value="Genomic_DNA"/>
</dbReference>
<evidence type="ECO:0000313" key="10">
    <source>
        <dbReference type="Proteomes" id="UP000564885"/>
    </source>
</evidence>
<dbReference type="InterPro" id="IPR003593">
    <property type="entry name" value="AAA+_ATPase"/>
</dbReference>
<comment type="similarity">
    <text evidence="1">Belongs to the ABC transporter superfamily.</text>
</comment>
<dbReference type="SUPFAM" id="SSF52540">
    <property type="entry name" value="P-loop containing nucleoside triphosphate hydrolases"/>
    <property type="match status" value="1"/>
</dbReference>
<keyword evidence="6" id="KW-1278">Translocase</keyword>
<keyword evidence="5 9" id="KW-0067">ATP-binding</keyword>
<dbReference type="Gene3D" id="3.40.50.300">
    <property type="entry name" value="P-loop containing nucleotide triphosphate hydrolases"/>
    <property type="match status" value="1"/>
</dbReference>
<dbReference type="PROSITE" id="PS50893">
    <property type="entry name" value="ABC_TRANSPORTER_2"/>
    <property type="match status" value="1"/>
</dbReference>
<gene>
    <name evidence="9" type="primary">ccmA</name>
    <name evidence="9" type="ORF">HJG44_14335</name>
</gene>
<evidence type="ECO:0000256" key="5">
    <source>
        <dbReference type="ARBA" id="ARBA00022840"/>
    </source>
</evidence>
<protein>
    <submittedName>
        <fullName evidence="9">Heme ABC exporter ATP-binding protein CcmA</fullName>
    </submittedName>
</protein>
<dbReference type="AlphaFoldDB" id="A0A849I2F4"/>
<accession>A0A849I2F4</accession>
<dbReference type="GO" id="GO:0022857">
    <property type="term" value="F:transmembrane transporter activity"/>
    <property type="evidence" value="ECO:0007669"/>
    <property type="project" value="InterPro"/>
</dbReference>
<dbReference type="SMART" id="SM00382">
    <property type="entry name" value="AAA"/>
    <property type="match status" value="1"/>
</dbReference>
<evidence type="ECO:0000313" key="9">
    <source>
        <dbReference type="EMBL" id="NNM73562.1"/>
    </source>
</evidence>